<organism evidence="1 2">
    <name type="scientific">Palleronia caenipelagi</name>
    <dbReference type="NCBI Taxonomy" id="2489174"/>
    <lineage>
        <taxon>Bacteria</taxon>
        <taxon>Pseudomonadati</taxon>
        <taxon>Pseudomonadota</taxon>
        <taxon>Alphaproteobacteria</taxon>
        <taxon>Rhodobacterales</taxon>
        <taxon>Roseobacteraceae</taxon>
        <taxon>Palleronia</taxon>
    </lineage>
</organism>
<protein>
    <submittedName>
        <fullName evidence="1">Uncharacterized protein</fullName>
    </submittedName>
</protein>
<name>A0A547Q9X4_9RHOB</name>
<sequence>MAVPATALVAGMAGASCFVEYKAKQDDPLRLHYGIVELDDDECDRVEDAVAERLEAGGWTLLTVMDTLKEKEAHERKDDAGTYFLRY</sequence>
<dbReference type="Proteomes" id="UP000318590">
    <property type="component" value="Unassembled WGS sequence"/>
</dbReference>
<reference evidence="1 2" key="1">
    <citation type="submission" date="2019-06" db="EMBL/GenBank/DDBJ databases">
        <title>Paenimaribius caenipelagi gen. nov., sp. nov., isolated from a tidal flat.</title>
        <authorList>
            <person name="Yoon J.-H."/>
        </authorList>
    </citation>
    <scope>NUCLEOTIDE SEQUENCE [LARGE SCALE GENOMIC DNA]</scope>
    <source>
        <strain evidence="1 2">JBTF-M29</strain>
    </source>
</reference>
<dbReference type="OrthoDB" id="7745874at2"/>
<evidence type="ECO:0000313" key="1">
    <source>
        <dbReference type="EMBL" id="TRD23193.1"/>
    </source>
</evidence>
<dbReference type="AlphaFoldDB" id="A0A547Q9X4"/>
<keyword evidence="2" id="KW-1185">Reference proteome</keyword>
<evidence type="ECO:0000313" key="2">
    <source>
        <dbReference type="Proteomes" id="UP000318590"/>
    </source>
</evidence>
<gene>
    <name evidence="1" type="ORF">FEV53_01145</name>
</gene>
<comment type="caution">
    <text evidence="1">The sequence shown here is derived from an EMBL/GenBank/DDBJ whole genome shotgun (WGS) entry which is preliminary data.</text>
</comment>
<proteinExistence type="predicted"/>
<accession>A0A547Q9X4</accession>
<dbReference type="RefSeq" id="WP_142832983.1">
    <property type="nucleotide sequence ID" value="NZ_VFSV01000002.1"/>
</dbReference>
<dbReference type="EMBL" id="VFSV01000002">
    <property type="protein sequence ID" value="TRD23193.1"/>
    <property type="molecule type" value="Genomic_DNA"/>
</dbReference>